<dbReference type="GO" id="GO:0004826">
    <property type="term" value="F:phenylalanine-tRNA ligase activity"/>
    <property type="evidence" value="ECO:0007669"/>
    <property type="project" value="UniProtKB-UniRule"/>
</dbReference>
<evidence type="ECO:0000256" key="14">
    <source>
        <dbReference type="ARBA" id="ARBA00049255"/>
    </source>
</evidence>
<dbReference type="InterPro" id="IPR036690">
    <property type="entry name" value="Fdx_antiC-bd_sf"/>
</dbReference>
<dbReference type="GO" id="GO:0009328">
    <property type="term" value="C:phenylalanine-tRNA ligase complex"/>
    <property type="evidence" value="ECO:0007669"/>
    <property type="project" value="TreeGrafter"/>
</dbReference>
<dbReference type="InterPro" id="IPR002547">
    <property type="entry name" value="tRNA-bd_dom"/>
</dbReference>
<proteinExistence type="inferred from homology"/>
<dbReference type="SMART" id="SM00896">
    <property type="entry name" value="FDX-ACB"/>
    <property type="match status" value="1"/>
</dbReference>
<dbReference type="PANTHER" id="PTHR10947">
    <property type="entry name" value="PHENYLALANYL-TRNA SYNTHETASE BETA CHAIN AND LEUCINE-RICH REPEAT-CONTAINING PROTEIN 47"/>
    <property type="match status" value="1"/>
</dbReference>
<comment type="subcellular location">
    <subcellularLocation>
        <location evidence="1 15">Cytoplasm</location>
    </subcellularLocation>
</comment>
<sequence>MRVSYKWLAEYVDLKDTTPIALAEKLTLAGIEVEEIIAYQEIIQHVVVGYVQDVQPHPQADRLKICTVIIDKNDEPLNIVCGAKNVKKGQHVPVAKIGATLPGGIKIKKTSLRGITSYGMICSAKELGLPMDTSAEGGIMVLDEASSLGEDILQHLALLDTVLVLAPTANRTDILGIHGLAIEVGAILSREVYLPHLKPFPMLGSQHLEVTTEKKDLCAFYACQRLIDVKIQPTPMWIKNRLIMSGIRPHSLLVDITQLVFLETGYPMHIFDMHKINGNLQLHTTKNQTKFIDLHDQQKTLPLGSLVLSDDKQILALAGIIGGKAASIDHQTTDILLESACFPSFLLRQTARHLQYKTSSAMRFAKGGCTPVLAMKALTRAIQLLTELADANTTGPVVLLADSQISRNERVITLQQQHLTKTLGYELATSTVENILQRLRLTTNVQHGKYEIVVDDFRPDLQTEIDIIEEIVRIHGWHRVPKTFPTFIQQYKGLTLAQKQRRQVRSLLVHWGFQEACTYSLLSKKEILKWQDPKLQDNDKIMWSLTNPMSSEYNVLRTTLLPSLLSVAAHNWRHGHHVQRWFELARTYHKGPNNTAIEKWELVLLGVGNKMTALSHQHLPSPGNFYALKGILTSLADYLGMKFTYEQIRTHNFHPFRTSAIKQADGQEIMGYLGELRQNICQDYDLATNVSAAVLQWDNIQTHPALNIKPWAIFPCIRRDIALVADEDISHAQIIEVIKKNAGPLLVDVTLFDVFKAGNLASNHKSLAYALVFQSAERTLQDTELKEIINNLLNCLAKELGITLRD</sequence>
<evidence type="ECO:0000256" key="11">
    <source>
        <dbReference type="ARBA" id="ARBA00022884"/>
    </source>
</evidence>
<dbReference type="Gene3D" id="3.50.40.10">
    <property type="entry name" value="Phenylalanyl-trna Synthetase, Chain B, domain 3"/>
    <property type="match status" value="1"/>
</dbReference>
<dbReference type="InterPro" id="IPR045864">
    <property type="entry name" value="aa-tRNA-synth_II/BPL/LPL"/>
</dbReference>
<dbReference type="InterPro" id="IPR041616">
    <property type="entry name" value="PheRS_beta_core"/>
</dbReference>
<dbReference type="Gene3D" id="3.30.56.10">
    <property type="match status" value="2"/>
</dbReference>
<evidence type="ECO:0000256" key="16">
    <source>
        <dbReference type="PROSITE-ProRule" id="PRU00209"/>
    </source>
</evidence>
<feature type="domain" description="TRNA-binding" evidence="17">
    <location>
        <begin position="40"/>
        <end position="153"/>
    </location>
</feature>
<name>A2ID50_9BACL</name>
<dbReference type="FunFam" id="2.40.50.140:FF:000045">
    <property type="entry name" value="Phenylalanine--tRNA ligase beta subunit"/>
    <property type="match status" value="1"/>
</dbReference>
<keyword evidence="13 15" id="KW-0030">Aminoacyl-tRNA synthetase</keyword>
<dbReference type="Pfam" id="PF03483">
    <property type="entry name" value="B3_4"/>
    <property type="match status" value="1"/>
</dbReference>
<dbReference type="GO" id="GO:0016740">
    <property type="term" value="F:transferase activity"/>
    <property type="evidence" value="ECO:0007669"/>
    <property type="project" value="UniProtKB-ARBA"/>
</dbReference>
<evidence type="ECO:0000256" key="12">
    <source>
        <dbReference type="ARBA" id="ARBA00022917"/>
    </source>
</evidence>
<keyword evidence="6 15" id="KW-0436">Ligase</keyword>
<dbReference type="SUPFAM" id="SSF55681">
    <property type="entry name" value="Class II aaRS and biotin synthetases"/>
    <property type="match status" value="1"/>
</dbReference>
<feature type="domain" description="FDX-ACB" evidence="18">
    <location>
        <begin position="712"/>
        <end position="805"/>
    </location>
</feature>
<keyword evidence="10 15" id="KW-0460">Magnesium</keyword>
<dbReference type="SUPFAM" id="SSF46955">
    <property type="entry name" value="Putative DNA-binding domain"/>
    <property type="match status" value="1"/>
</dbReference>
<evidence type="ECO:0000256" key="7">
    <source>
        <dbReference type="ARBA" id="ARBA00022723"/>
    </source>
</evidence>
<evidence type="ECO:0000256" key="15">
    <source>
        <dbReference type="HAMAP-Rule" id="MF_00283"/>
    </source>
</evidence>
<dbReference type="NCBIfam" id="NF045760">
    <property type="entry name" value="YtpR"/>
    <property type="match status" value="1"/>
</dbReference>
<dbReference type="PROSITE" id="PS51483">
    <property type="entry name" value="B5"/>
    <property type="match status" value="1"/>
</dbReference>
<dbReference type="CDD" id="cd02796">
    <property type="entry name" value="tRNA_bind_bactPheRS"/>
    <property type="match status" value="1"/>
</dbReference>
<dbReference type="InterPro" id="IPR033714">
    <property type="entry name" value="tRNA_bind_bactPheRS"/>
</dbReference>
<feature type="binding site" evidence="15">
    <location>
        <position position="460"/>
    </location>
    <ligand>
        <name>Mg(2+)</name>
        <dbReference type="ChEBI" id="CHEBI:18420"/>
        <note>shared with alpha subunit</note>
    </ligand>
</feature>
<dbReference type="InterPro" id="IPR005147">
    <property type="entry name" value="tRNA_synthase_B5-dom"/>
</dbReference>
<dbReference type="SMART" id="SM00873">
    <property type="entry name" value="B3_4"/>
    <property type="match status" value="1"/>
</dbReference>
<dbReference type="InterPro" id="IPR005121">
    <property type="entry name" value="Fdx_antiC-bd"/>
</dbReference>
<organism evidence="20">
    <name type="scientific">Pasteuria ramosa</name>
    <dbReference type="NCBI Taxonomy" id="225322"/>
    <lineage>
        <taxon>Bacteria</taxon>
        <taxon>Bacillati</taxon>
        <taxon>Bacillota</taxon>
        <taxon>Bacilli</taxon>
        <taxon>Bacillales</taxon>
        <taxon>Pasteuriaceae</taxon>
        <taxon>Pasteuria</taxon>
    </lineage>
</organism>
<dbReference type="InterPro" id="IPR012340">
    <property type="entry name" value="NA-bd_OB-fold"/>
</dbReference>
<dbReference type="Pfam" id="PF01588">
    <property type="entry name" value="tRNA_bind"/>
    <property type="match status" value="1"/>
</dbReference>
<feature type="binding site" evidence="15">
    <location>
        <position position="469"/>
    </location>
    <ligand>
        <name>Mg(2+)</name>
        <dbReference type="ChEBI" id="CHEBI:18420"/>
        <note>shared with alpha subunit</note>
    </ligand>
</feature>
<feature type="binding site" evidence="15">
    <location>
        <position position="466"/>
    </location>
    <ligand>
        <name>Mg(2+)</name>
        <dbReference type="ChEBI" id="CHEBI:18420"/>
        <note>shared with alpha subunit</note>
    </ligand>
</feature>
<comment type="subunit">
    <text evidence="3 15">Tetramer of two alpha and two beta subunits.</text>
</comment>
<dbReference type="NCBIfam" id="TIGR00472">
    <property type="entry name" value="pheT_bact"/>
    <property type="match status" value="1"/>
</dbReference>
<evidence type="ECO:0000259" key="18">
    <source>
        <dbReference type="PROSITE" id="PS51447"/>
    </source>
</evidence>
<dbReference type="SUPFAM" id="SSF54991">
    <property type="entry name" value="Anticodon-binding domain of PheRS"/>
    <property type="match status" value="1"/>
</dbReference>
<dbReference type="PANTHER" id="PTHR10947:SF0">
    <property type="entry name" value="PHENYLALANINE--TRNA LIGASE BETA SUBUNIT"/>
    <property type="match status" value="1"/>
</dbReference>
<keyword evidence="7 15" id="KW-0479">Metal-binding</keyword>
<evidence type="ECO:0000259" key="19">
    <source>
        <dbReference type="PROSITE" id="PS51483"/>
    </source>
</evidence>
<evidence type="ECO:0000256" key="13">
    <source>
        <dbReference type="ARBA" id="ARBA00023146"/>
    </source>
</evidence>
<dbReference type="CDD" id="cd00769">
    <property type="entry name" value="PheRS_beta_core"/>
    <property type="match status" value="1"/>
</dbReference>
<dbReference type="GO" id="GO:0005524">
    <property type="term" value="F:ATP binding"/>
    <property type="evidence" value="ECO:0007669"/>
    <property type="project" value="UniProtKB-UniRule"/>
</dbReference>
<feature type="binding site" evidence="15">
    <location>
        <position position="470"/>
    </location>
    <ligand>
        <name>Mg(2+)</name>
        <dbReference type="ChEBI" id="CHEBI:18420"/>
        <note>shared with alpha subunit</note>
    </ligand>
</feature>
<comment type="catalytic activity">
    <reaction evidence="14 15">
        <text>tRNA(Phe) + L-phenylalanine + ATP = L-phenylalanyl-tRNA(Phe) + AMP + diphosphate + H(+)</text>
        <dbReference type="Rhea" id="RHEA:19413"/>
        <dbReference type="Rhea" id="RHEA-COMP:9668"/>
        <dbReference type="Rhea" id="RHEA-COMP:9699"/>
        <dbReference type="ChEBI" id="CHEBI:15378"/>
        <dbReference type="ChEBI" id="CHEBI:30616"/>
        <dbReference type="ChEBI" id="CHEBI:33019"/>
        <dbReference type="ChEBI" id="CHEBI:58095"/>
        <dbReference type="ChEBI" id="CHEBI:78442"/>
        <dbReference type="ChEBI" id="CHEBI:78531"/>
        <dbReference type="ChEBI" id="CHEBI:456215"/>
        <dbReference type="EC" id="6.1.1.20"/>
    </reaction>
</comment>
<dbReference type="GO" id="GO:0006432">
    <property type="term" value="P:phenylalanyl-tRNA aminoacylation"/>
    <property type="evidence" value="ECO:0007669"/>
    <property type="project" value="UniProtKB-UniRule"/>
</dbReference>
<dbReference type="EMBL" id="EF203478">
    <property type="protein sequence ID" value="ABM55771.1"/>
    <property type="molecule type" value="Genomic_DNA"/>
</dbReference>
<dbReference type="Pfam" id="PF03147">
    <property type="entry name" value="FDX-ACB"/>
    <property type="match status" value="1"/>
</dbReference>
<keyword evidence="12 15" id="KW-0648">Protein biosynthesis</keyword>
<keyword evidence="5 16" id="KW-0820">tRNA-binding</keyword>
<evidence type="ECO:0000256" key="1">
    <source>
        <dbReference type="ARBA" id="ARBA00004496"/>
    </source>
</evidence>
<evidence type="ECO:0000313" key="20">
    <source>
        <dbReference type="EMBL" id="ABM55771.1"/>
    </source>
</evidence>
<dbReference type="Pfam" id="PF03484">
    <property type="entry name" value="B5"/>
    <property type="match status" value="1"/>
</dbReference>
<keyword evidence="4 15" id="KW-0963">Cytoplasm</keyword>
<dbReference type="PROSITE" id="PS51447">
    <property type="entry name" value="FDX_ACB"/>
    <property type="match status" value="1"/>
</dbReference>
<evidence type="ECO:0000256" key="10">
    <source>
        <dbReference type="ARBA" id="ARBA00022842"/>
    </source>
</evidence>
<evidence type="ECO:0000256" key="4">
    <source>
        <dbReference type="ARBA" id="ARBA00022490"/>
    </source>
</evidence>
<comment type="similarity">
    <text evidence="2 15">Belongs to the phenylalanyl-tRNA synthetase beta subunit family. Type 1 subfamily.</text>
</comment>
<dbReference type="EC" id="6.1.1.20" evidence="15"/>
<dbReference type="Pfam" id="PF17759">
    <property type="entry name" value="tRNA_synthFbeta"/>
    <property type="match status" value="1"/>
</dbReference>
<evidence type="ECO:0000256" key="2">
    <source>
        <dbReference type="ARBA" id="ARBA00008653"/>
    </source>
</evidence>
<evidence type="ECO:0000256" key="3">
    <source>
        <dbReference type="ARBA" id="ARBA00011209"/>
    </source>
</evidence>
<dbReference type="FunFam" id="3.30.70.380:FF:000001">
    <property type="entry name" value="Phenylalanine--tRNA ligase beta subunit"/>
    <property type="match status" value="1"/>
</dbReference>
<gene>
    <name evidence="15 20" type="primary">pheT</name>
</gene>
<dbReference type="Gene3D" id="3.30.930.10">
    <property type="entry name" value="Bira Bifunctional Protein, Domain 2"/>
    <property type="match status" value="1"/>
</dbReference>
<evidence type="ECO:0000259" key="17">
    <source>
        <dbReference type="PROSITE" id="PS50886"/>
    </source>
</evidence>
<keyword evidence="8 15" id="KW-0547">Nucleotide-binding</keyword>
<dbReference type="AlphaFoldDB" id="A2ID50"/>
<dbReference type="Gene3D" id="2.40.50.140">
    <property type="entry name" value="Nucleic acid-binding proteins"/>
    <property type="match status" value="1"/>
</dbReference>
<accession>A2ID50</accession>
<keyword evidence="11 16" id="KW-0694">RNA-binding</keyword>
<dbReference type="GO" id="GO:0000287">
    <property type="term" value="F:magnesium ion binding"/>
    <property type="evidence" value="ECO:0007669"/>
    <property type="project" value="UniProtKB-UniRule"/>
</dbReference>
<dbReference type="InterPro" id="IPR045060">
    <property type="entry name" value="Phe-tRNA-ligase_IIc_bsu"/>
</dbReference>
<comment type="cofactor">
    <cofactor evidence="15">
        <name>Mg(2+)</name>
        <dbReference type="ChEBI" id="CHEBI:18420"/>
    </cofactor>
    <text evidence="15">Binds 2 magnesium ions per tetramer.</text>
</comment>
<dbReference type="InterPro" id="IPR004532">
    <property type="entry name" value="Phe-tRNA-ligase_IIc_bsu_bact"/>
</dbReference>
<dbReference type="HAMAP" id="MF_00283">
    <property type="entry name" value="Phe_tRNA_synth_beta1"/>
    <property type="match status" value="1"/>
</dbReference>
<protein>
    <recommendedName>
        <fullName evidence="15">Phenylalanine--tRNA ligase beta subunit</fullName>
        <ecNumber evidence="15">6.1.1.20</ecNumber>
    </recommendedName>
    <alternativeName>
        <fullName evidence="15">Phenylalanyl-tRNA synthetase beta subunit</fullName>
        <shortName evidence="15">PheRS</shortName>
    </alternativeName>
</protein>
<dbReference type="InterPro" id="IPR005146">
    <property type="entry name" value="B3/B4_tRNA-bd"/>
</dbReference>
<evidence type="ECO:0000256" key="9">
    <source>
        <dbReference type="ARBA" id="ARBA00022840"/>
    </source>
</evidence>
<dbReference type="SMART" id="SM00874">
    <property type="entry name" value="B5"/>
    <property type="match status" value="1"/>
</dbReference>
<keyword evidence="9 15" id="KW-0067">ATP-binding</keyword>
<evidence type="ECO:0000256" key="5">
    <source>
        <dbReference type="ARBA" id="ARBA00022555"/>
    </source>
</evidence>
<dbReference type="SUPFAM" id="SSF56037">
    <property type="entry name" value="PheT/TilS domain"/>
    <property type="match status" value="1"/>
</dbReference>
<dbReference type="Gene3D" id="3.30.70.380">
    <property type="entry name" value="Ferrodoxin-fold anticodon-binding domain"/>
    <property type="match status" value="1"/>
</dbReference>
<dbReference type="PROSITE" id="PS50886">
    <property type="entry name" value="TRBD"/>
    <property type="match status" value="1"/>
</dbReference>
<dbReference type="GO" id="GO:0140096">
    <property type="term" value="F:catalytic activity, acting on a protein"/>
    <property type="evidence" value="ECO:0007669"/>
    <property type="project" value="UniProtKB-ARBA"/>
</dbReference>
<dbReference type="InterPro" id="IPR009061">
    <property type="entry name" value="DNA-bd_dom_put_sf"/>
</dbReference>
<dbReference type="GO" id="GO:0000049">
    <property type="term" value="F:tRNA binding"/>
    <property type="evidence" value="ECO:0007669"/>
    <property type="project" value="UniProtKB-UniRule"/>
</dbReference>
<dbReference type="SUPFAM" id="SSF50249">
    <property type="entry name" value="Nucleic acid-binding proteins"/>
    <property type="match status" value="1"/>
</dbReference>
<dbReference type="InterPro" id="IPR020825">
    <property type="entry name" value="Phe-tRNA_synthase-like_B3/B4"/>
</dbReference>
<feature type="domain" description="B5" evidence="19">
    <location>
        <begin position="407"/>
        <end position="482"/>
    </location>
</feature>
<evidence type="ECO:0000256" key="8">
    <source>
        <dbReference type="ARBA" id="ARBA00022741"/>
    </source>
</evidence>
<reference evidence="20" key="1">
    <citation type="submission" date="2006-12" db="EMBL/GenBank/DDBJ databases">
        <title>Identification of pheS and pheT genes from the cosmid library in Pasteuria ramosa isolate P1.</title>
        <authorList>
            <person name="Nong G."/>
            <person name="Chow V."/>
            <person name="Mouton L."/>
            <person name="Ebert D."/>
            <person name="Preston J.F."/>
        </authorList>
    </citation>
    <scope>NUCLEOTIDE SEQUENCE</scope>
    <source>
        <strain evidence="20">P1</strain>
    </source>
</reference>
<evidence type="ECO:0000256" key="6">
    <source>
        <dbReference type="ARBA" id="ARBA00022598"/>
    </source>
</evidence>